<dbReference type="PANTHER" id="PTHR43431">
    <property type="entry name" value="OXIDOREDUCTASE, SHORT CHAIN DEHYDROGENASE/REDUCTASE FAMILY (AFU_ORTHOLOGUE AFUA_5G14000)"/>
    <property type="match status" value="1"/>
</dbReference>
<dbReference type="Proteomes" id="UP000078148">
    <property type="component" value="Chromosome"/>
</dbReference>
<dbReference type="Gene3D" id="3.40.50.720">
    <property type="entry name" value="NAD(P)-binding Rossmann-like Domain"/>
    <property type="match status" value="1"/>
</dbReference>
<dbReference type="STRING" id="1616788.AR543_01430"/>
<dbReference type="SUPFAM" id="SSF51735">
    <property type="entry name" value="NAD(P)-binding Rossmann-fold domains"/>
    <property type="match status" value="1"/>
</dbReference>
<organism evidence="1 2">
    <name type="scientific">Paenibacillus bovis</name>
    <dbReference type="NCBI Taxonomy" id="1616788"/>
    <lineage>
        <taxon>Bacteria</taxon>
        <taxon>Bacillati</taxon>
        <taxon>Bacillota</taxon>
        <taxon>Bacilli</taxon>
        <taxon>Bacillales</taxon>
        <taxon>Paenibacillaceae</taxon>
        <taxon>Paenibacillus</taxon>
    </lineage>
</organism>
<evidence type="ECO:0000313" key="1">
    <source>
        <dbReference type="EMBL" id="ANF94823.1"/>
    </source>
</evidence>
<dbReference type="AlphaFoldDB" id="A0A172ZBE7"/>
<proteinExistence type="predicted"/>
<protein>
    <submittedName>
        <fullName evidence="1">Short-chain dehydrogenase</fullName>
    </submittedName>
</protein>
<gene>
    <name evidence="1" type="ORF">AR543_01430</name>
</gene>
<dbReference type="RefSeq" id="WP_060531169.1">
    <property type="nucleotide sequence ID" value="NZ_CP013023.1"/>
</dbReference>
<keyword evidence="2" id="KW-1185">Reference proteome</keyword>
<dbReference type="PANTHER" id="PTHR43431:SF7">
    <property type="entry name" value="OXIDOREDUCTASE, SHORT CHAIN DEHYDROGENASE_REDUCTASE FAMILY (AFU_ORTHOLOGUE AFUA_5G14000)"/>
    <property type="match status" value="1"/>
</dbReference>
<reference evidence="2" key="1">
    <citation type="submission" date="2015-10" db="EMBL/GenBank/DDBJ databases">
        <title>Genome of Paenibacillus bovis sp. nov.</title>
        <authorList>
            <person name="Wu Z."/>
            <person name="Gao C."/>
            <person name="Liu Z."/>
            <person name="Zheng H."/>
        </authorList>
    </citation>
    <scope>NUCLEOTIDE SEQUENCE [LARGE SCALE GENOMIC DNA]</scope>
    <source>
        <strain evidence="2">BD3526</strain>
    </source>
</reference>
<reference evidence="1 2" key="2">
    <citation type="journal article" date="2016" name="Int. J. Syst. Evol. Microbiol.">
        <title>Paenibacillus bovis sp. nov., isolated from raw yak (Bos grunniens) milk.</title>
        <authorList>
            <person name="Gao C."/>
            <person name="Han J."/>
            <person name="Liu Z."/>
            <person name="Xu X."/>
            <person name="Hang F."/>
            <person name="Wu Z."/>
        </authorList>
    </citation>
    <scope>NUCLEOTIDE SEQUENCE [LARGE SCALE GENOMIC DNA]</scope>
    <source>
        <strain evidence="1 2">BD3526</strain>
    </source>
</reference>
<evidence type="ECO:0000313" key="2">
    <source>
        <dbReference type="Proteomes" id="UP000078148"/>
    </source>
</evidence>
<dbReference type="KEGG" id="pbv:AR543_01430"/>
<accession>A0A172ZBE7</accession>
<dbReference type="EMBL" id="CP013023">
    <property type="protein sequence ID" value="ANF94823.1"/>
    <property type="molecule type" value="Genomic_DNA"/>
</dbReference>
<name>A0A172ZBE7_9BACL</name>
<dbReference type="InterPro" id="IPR002347">
    <property type="entry name" value="SDR_fam"/>
</dbReference>
<dbReference type="Pfam" id="PF00106">
    <property type="entry name" value="adh_short"/>
    <property type="match status" value="1"/>
</dbReference>
<dbReference type="InterPro" id="IPR036291">
    <property type="entry name" value="NAD(P)-bd_dom_sf"/>
</dbReference>
<sequence>MKKTIAIVGAGAGLGLSIARKFGQNGFRVALISRDQTKLDELAAQLAAENIEAVGFAADVFYKEQLEAALQAIKKRFGFIDVVEYSPTAGNYLPTPAWQITDENALDIFSGFTLGAIRTVQSVLPDMLTKGTGALLFTTALTSIYSIQSTANMGIAMSALRNYAHNLHKDLADKGIYVGHLALGVYIKPGTQTDASYIADAWFDLYSKQNKMEETFPVGVTPESVIR</sequence>